<dbReference type="SUPFAM" id="SSF52540">
    <property type="entry name" value="P-loop containing nucleoside triphosphate hydrolases"/>
    <property type="match status" value="1"/>
</dbReference>
<gene>
    <name evidence="2" type="ORF">ZT1E4_G11728</name>
</gene>
<dbReference type="EMBL" id="LT854268">
    <property type="protein sequence ID" value="SMR62414.1"/>
    <property type="molecule type" value="Genomic_DNA"/>
</dbReference>
<evidence type="ECO:0000313" key="3">
    <source>
        <dbReference type="Proteomes" id="UP000245764"/>
    </source>
</evidence>
<dbReference type="InterPro" id="IPR027417">
    <property type="entry name" value="P-loop_NTPase"/>
</dbReference>
<dbReference type="Gene3D" id="3.40.50.300">
    <property type="entry name" value="P-loop containing nucleotide triphosphate hydrolases"/>
    <property type="match status" value="1"/>
</dbReference>
<dbReference type="InterPro" id="IPR001650">
    <property type="entry name" value="Helicase_C-like"/>
</dbReference>
<dbReference type="AlphaFoldDB" id="A0A2H1H9E8"/>
<dbReference type="PROSITE" id="PS51194">
    <property type="entry name" value="HELICASE_CTER"/>
    <property type="match status" value="1"/>
</dbReference>
<evidence type="ECO:0000313" key="2">
    <source>
        <dbReference type="EMBL" id="SMR62414.1"/>
    </source>
</evidence>
<dbReference type="Pfam" id="PF00271">
    <property type="entry name" value="Helicase_C"/>
    <property type="match status" value="1"/>
</dbReference>
<organism evidence="2 3">
    <name type="scientific">Zymoseptoria tritici ST99CH_1E4</name>
    <dbReference type="NCBI Taxonomy" id="1276532"/>
    <lineage>
        <taxon>Eukaryota</taxon>
        <taxon>Fungi</taxon>
        <taxon>Dikarya</taxon>
        <taxon>Ascomycota</taxon>
        <taxon>Pezizomycotina</taxon>
        <taxon>Dothideomycetes</taxon>
        <taxon>Dothideomycetidae</taxon>
        <taxon>Mycosphaerellales</taxon>
        <taxon>Mycosphaerellaceae</taxon>
        <taxon>Zymoseptoria</taxon>
    </lineage>
</organism>
<sequence length="167" mass="18620">MFTSMHSNRAQIEREDSIRASRTDACPILVATGVSAYGLDVKDIKYVINYDPHSTGYSGITEYVHRICTGRIGRCSIQAYSNMSDTSLARLRRQGLAILARMTPAVVFQLAVDSSRLSGRPFIFTLPLMAAVAVRRPNHMFKSRCFFRQLQAGGLRFQHTTTKATGQ</sequence>
<dbReference type="SMART" id="SM00490">
    <property type="entry name" value="HELICc"/>
    <property type="match status" value="1"/>
</dbReference>
<dbReference type="Proteomes" id="UP000245764">
    <property type="component" value="Chromosome 16"/>
</dbReference>
<accession>A0A2H1H9E8</accession>
<name>A0A2H1H9E8_ZYMTR</name>
<dbReference type="PANTHER" id="PTHR47958">
    <property type="entry name" value="ATP-DEPENDENT RNA HELICASE DBP3"/>
    <property type="match status" value="1"/>
</dbReference>
<protein>
    <recommendedName>
        <fullName evidence="1">Helicase C-terminal domain-containing protein</fullName>
    </recommendedName>
</protein>
<feature type="domain" description="Helicase C-terminal" evidence="1">
    <location>
        <begin position="1"/>
        <end position="114"/>
    </location>
</feature>
<proteinExistence type="predicted"/>
<reference evidence="3" key="1">
    <citation type="submission" date="2017-05" db="EMBL/GenBank/DDBJ databases">
        <authorList>
            <person name="Song R."/>
            <person name="Chenine A.L."/>
            <person name="Ruprecht R.M."/>
        </authorList>
    </citation>
    <scope>NUCLEOTIDE SEQUENCE [LARGE SCALE GENOMIC DNA]</scope>
</reference>
<evidence type="ECO:0000259" key="1">
    <source>
        <dbReference type="PROSITE" id="PS51194"/>
    </source>
</evidence>